<sequence>MMIGKLRFFGTNLFKFNKLASNQLQTIYEKLEYLDEIDNLEFDGSILNIQFHNNKFILINKHEPSQKLWYSSFSGSIFANHYDLGLDYFQYQDDKWISTRSGIYHEYTQFS</sequence>
<dbReference type="VEuPathDB" id="PiroplasmaDB:TA03660"/>
<dbReference type="KEGG" id="tan:TA03660"/>
<evidence type="ECO:0000313" key="5">
    <source>
        <dbReference type="Proteomes" id="UP000001950"/>
    </source>
</evidence>
<dbReference type="eggNOG" id="ENOG502SCA4">
    <property type="taxonomic scope" value="Eukaryota"/>
</dbReference>
<evidence type="ECO:0000256" key="1">
    <source>
        <dbReference type="ARBA" id="ARBA00008183"/>
    </source>
</evidence>
<keyword evidence="3" id="KW-0408">Iron</keyword>
<evidence type="ECO:0000256" key="2">
    <source>
        <dbReference type="ARBA" id="ARBA00022496"/>
    </source>
</evidence>
<keyword evidence="5" id="KW-1185">Reference proteome</keyword>
<dbReference type="GeneID" id="3864864"/>
<keyword evidence="2" id="KW-0410">Iron transport</keyword>
<dbReference type="PROSITE" id="PS50810">
    <property type="entry name" value="FRATAXIN_2"/>
    <property type="match status" value="1"/>
</dbReference>
<reference evidence="4 5" key="1">
    <citation type="journal article" date="2005" name="Science">
        <title>Genome of the host-cell transforming parasite Theileria annulata compared with T. parva.</title>
        <authorList>
            <person name="Pain A."/>
            <person name="Renauld H."/>
            <person name="Berriman M."/>
            <person name="Murphy L."/>
            <person name="Yeats C.A."/>
            <person name="Weir W."/>
            <person name="Kerhornou A."/>
            <person name="Aslett M."/>
            <person name="Bishop R."/>
            <person name="Bouchier C."/>
            <person name="Cochet M."/>
            <person name="Coulson R.M.R."/>
            <person name="Cronin A."/>
            <person name="de Villiers E.P."/>
            <person name="Fraser A."/>
            <person name="Fosker N."/>
            <person name="Gardner M."/>
            <person name="Goble A."/>
            <person name="Griffiths-Jones S."/>
            <person name="Harris D.E."/>
            <person name="Katzer F."/>
            <person name="Larke N."/>
            <person name="Lord A."/>
            <person name="Maser P."/>
            <person name="McKellar S."/>
            <person name="Mooney P."/>
            <person name="Morton F."/>
            <person name="Nene V."/>
            <person name="O'Neil S."/>
            <person name="Price C."/>
            <person name="Quail M.A."/>
            <person name="Rabbinowitsch E."/>
            <person name="Rawlings N.D."/>
            <person name="Rutter S."/>
            <person name="Saunders D."/>
            <person name="Seeger K."/>
            <person name="Shah T."/>
            <person name="Squares R."/>
            <person name="Squares S."/>
            <person name="Tivey A."/>
            <person name="Walker A.R."/>
            <person name="Woodward J."/>
            <person name="Dobbelaere D.A.E."/>
            <person name="Langsley G."/>
            <person name="Rajandream M.A."/>
            <person name="McKeever D."/>
            <person name="Shiels B."/>
            <person name="Tait A."/>
            <person name="Barrell B.G."/>
            <person name="Hall N."/>
        </authorList>
    </citation>
    <scope>NUCLEOTIDE SEQUENCE [LARGE SCALE GENOMIC DNA]</scope>
    <source>
        <strain evidence="5">Ankara</strain>
    </source>
</reference>
<gene>
    <name evidence="4" type="ORF">TA03660</name>
</gene>
<dbReference type="OMA" id="GSIFANH"/>
<evidence type="ECO:0000313" key="4">
    <source>
        <dbReference type="EMBL" id="CAI75484.1"/>
    </source>
</evidence>
<dbReference type="GO" id="GO:0016226">
    <property type="term" value="P:iron-sulfur cluster assembly"/>
    <property type="evidence" value="ECO:0007669"/>
    <property type="project" value="InterPro"/>
</dbReference>
<keyword evidence="2" id="KW-0813">Transport</keyword>
<dbReference type="STRING" id="5874.Q4UCG7"/>
<accession>Q4UCG7</accession>
<dbReference type="GO" id="GO:0008199">
    <property type="term" value="F:ferric iron binding"/>
    <property type="evidence" value="ECO:0007669"/>
    <property type="project" value="InterPro"/>
</dbReference>
<comment type="similarity">
    <text evidence="1">Belongs to the frataxin family.</text>
</comment>
<proteinExistence type="inferred from homology"/>
<dbReference type="EMBL" id="CR940352">
    <property type="protein sequence ID" value="CAI75484.1"/>
    <property type="molecule type" value="Genomic_DNA"/>
</dbReference>
<dbReference type="Gene3D" id="3.30.920.10">
    <property type="entry name" value="Frataxin/CyaY"/>
    <property type="match status" value="1"/>
</dbReference>
<dbReference type="Proteomes" id="UP000001950">
    <property type="component" value="Chromosome 3"/>
</dbReference>
<protein>
    <recommendedName>
        <fullName evidence="6">Iron donor protein CyaY</fullName>
    </recommendedName>
</protein>
<dbReference type="InterPro" id="IPR002908">
    <property type="entry name" value="Frataxin/CyaY"/>
</dbReference>
<dbReference type="AlphaFoldDB" id="Q4UCG7"/>
<dbReference type="GO" id="GO:0006826">
    <property type="term" value="P:iron ion transport"/>
    <property type="evidence" value="ECO:0007669"/>
    <property type="project" value="UniProtKB-KW"/>
</dbReference>
<dbReference type="SUPFAM" id="SSF55387">
    <property type="entry name" value="Frataxin/Nqo15-like"/>
    <property type="match status" value="1"/>
</dbReference>
<dbReference type="SMART" id="SM01219">
    <property type="entry name" value="Frataxin_Cyay"/>
    <property type="match status" value="1"/>
</dbReference>
<dbReference type="InterPro" id="IPR036524">
    <property type="entry name" value="Frataxin/CyaY_sf"/>
</dbReference>
<evidence type="ECO:0008006" key="6">
    <source>
        <dbReference type="Google" id="ProtNLM"/>
    </source>
</evidence>
<dbReference type="GO" id="GO:0005737">
    <property type="term" value="C:cytoplasm"/>
    <property type="evidence" value="ECO:0007669"/>
    <property type="project" value="UniProtKB-ARBA"/>
</dbReference>
<dbReference type="RefSeq" id="XP_954960.1">
    <property type="nucleotide sequence ID" value="XM_949867.1"/>
</dbReference>
<dbReference type="InParanoid" id="Q4UCG7"/>
<name>Q4UCG7_THEAN</name>
<keyword evidence="2" id="KW-0406">Ion transport</keyword>
<dbReference type="OrthoDB" id="365372at2759"/>
<evidence type="ECO:0000256" key="3">
    <source>
        <dbReference type="ARBA" id="ARBA00023004"/>
    </source>
</evidence>
<dbReference type="Pfam" id="PF01491">
    <property type="entry name" value="Frataxin_Cyay"/>
    <property type="match status" value="1"/>
</dbReference>
<organism evidence="4 5">
    <name type="scientific">Theileria annulata</name>
    <dbReference type="NCBI Taxonomy" id="5874"/>
    <lineage>
        <taxon>Eukaryota</taxon>
        <taxon>Sar</taxon>
        <taxon>Alveolata</taxon>
        <taxon>Apicomplexa</taxon>
        <taxon>Aconoidasida</taxon>
        <taxon>Piroplasmida</taxon>
        <taxon>Theileriidae</taxon>
        <taxon>Theileria</taxon>
    </lineage>
</organism>